<name>A0ABS2LHN1_9CELL</name>
<organism evidence="2 3">
    <name type="scientific">Oerskovia jenensis</name>
    <dbReference type="NCBI Taxonomy" id="162169"/>
    <lineage>
        <taxon>Bacteria</taxon>
        <taxon>Bacillati</taxon>
        <taxon>Actinomycetota</taxon>
        <taxon>Actinomycetes</taxon>
        <taxon>Micrococcales</taxon>
        <taxon>Cellulomonadaceae</taxon>
        <taxon>Oerskovia</taxon>
    </lineage>
</organism>
<evidence type="ECO:0000313" key="3">
    <source>
        <dbReference type="Proteomes" id="UP000698059"/>
    </source>
</evidence>
<dbReference type="InterPro" id="IPR036689">
    <property type="entry name" value="ESAT-6-like_sf"/>
</dbReference>
<accession>A0ABS2LHN1</accession>
<comment type="caution">
    <text evidence="2">The sequence shown here is derived from an EMBL/GenBank/DDBJ whole genome shotgun (WGS) entry which is preliminary data.</text>
</comment>
<dbReference type="SUPFAM" id="SSF140453">
    <property type="entry name" value="EsxAB dimer-like"/>
    <property type="match status" value="1"/>
</dbReference>
<sequence length="615" mass="63204">MTNYGADVAALRALATSLDSGAQELDGSRSAVRGRLLAGFWRGPRADQYRADWQHRLDPMLARTADSLRDAARTLRSNAEAQETTSASGGPTAVGATPSGSSTTRGTTTAGGPAESAPGAPERSHLPSFIGGRTTGDDAVRDPDGSVRTPATASREAMWAYRSSYDAATGTSTQSLTGEAGVTVPAGPVGISFGAAGAAETSETVRSHEGFTTFASTAKGSLTAKGGVDVDGYGVELSRGEGLELSYRTTVPDAVAGAPGFDASAVSPLDPRSIPVGASVQMDDKSFSDEGSRVSFKVVNFDDSTSTSEGVSKLVERIDEDHVRLTAGPTSALELAGSVGVELEGIRAAIGQSTSFENAMARTAVFDLSTSEGQAAYATALATGDMPTDGVGVSGALVVEKFTDTHKDQTIIDVFGQNLGSDFVRADGSMTRTVQPDGSAVVEGTIDIADGSRQLAFSQSVGPTGQVDGAGAEYVLRVPITGDSVDFARMLTTSGPPAAEGRTLEIALNGSDVEKLNSMGYGYLHKDLPPGATAPSSALSERVLDYSGNPVTRMREDSDQGIGFRRPGAEFLGSMVDASVGDNGNVLEGLWRISERDGDGSTNRGTLPGTARIVG</sequence>
<feature type="compositionally biased region" description="Basic and acidic residues" evidence="1">
    <location>
        <begin position="135"/>
        <end position="145"/>
    </location>
</feature>
<dbReference type="Proteomes" id="UP000698059">
    <property type="component" value="Unassembled WGS sequence"/>
</dbReference>
<evidence type="ECO:0000313" key="2">
    <source>
        <dbReference type="EMBL" id="MBM7479613.1"/>
    </source>
</evidence>
<gene>
    <name evidence="2" type="ORF">JOD49_002533</name>
</gene>
<feature type="region of interest" description="Disordered" evidence="1">
    <location>
        <begin position="75"/>
        <end position="154"/>
    </location>
</feature>
<keyword evidence="3" id="KW-1185">Reference proteome</keyword>
<dbReference type="EMBL" id="JAFBBO010000001">
    <property type="protein sequence ID" value="MBM7479613.1"/>
    <property type="molecule type" value="Genomic_DNA"/>
</dbReference>
<feature type="compositionally biased region" description="Polar residues" evidence="1">
    <location>
        <begin position="75"/>
        <end position="89"/>
    </location>
</feature>
<feature type="compositionally biased region" description="Low complexity" evidence="1">
    <location>
        <begin position="95"/>
        <end position="121"/>
    </location>
</feature>
<dbReference type="RefSeq" id="WP_205307517.1">
    <property type="nucleotide sequence ID" value="NZ_BAAAVF010000011.1"/>
</dbReference>
<dbReference type="Gene3D" id="1.10.287.1060">
    <property type="entry name" value="ESAT-6-like"/>
    <property type="match status" value="1"/>
</dbReference>
<proteinExistence type="predicted"/>
<protein>
    <submittedName>
        <fullName evidence="2">Uncharacterized protein YukE</fullName>
    </submittedName>
</protein>
<reference evidence="2 3" key="1">
    <citation type="submission" date="2021-01" db="EMBL/GenBank/DDBJ databases">
        <title>Sequencing the genomes of 1000 actinobacteria strains.</title>
        <authorList>
            <person name="Klenk H.-P."/>
        </authorList>
    </citation>
    <scope>NUCLEOTIDE SEQUENCE [LARGE SCALE GENOMIC DNA]</scope>
    <source>
        <strain evidence="2 3">DSM 46000</strain>
    </source>
</reference>
<evidence type="ECO:0000256" key="1">
    <source>
        <dbReference type="SAM" id="MobiDB-lite"/>
    </source>
</evidence>